<protein>
    <submittedName>
        <fullName evidence="2">AmoA-like protein</fullName>
    </submittedName>
</protein>
<feature type="transmembrane region" description="Helical" evidence="1">
    <location>
        <begin position="182"/>
        <end position="201"/>
    </location>
</feature>
<keyword evidence="1" id="KW-0472">Membrane</keyword>
<accession>Q701V3</accession>
<dbReference type="InterPro" id="IPR024656">
    <property type="entry name" value="AmoA_arc"/>
</dbReference>
<dbReference type="AlphaFoldDB" id="Q701V3"/>
<proteinExistence type="predicted"/>
<dbReference type="InterPro" id="IPR037001">
    <property type="entry name" value="NH3/CH4_mOase_suA_sf"/>
</dbReference>
<keyword evidence="1" id="KW-1133">Transmembrane helix</keyword>
<organism evidence="2">
    <name type="scientific">uncultured crenarchaeote</name>
    <dbReference type="NCBI Taxonomy" id="29281"/>
    <lineage>
        <taxon>Archaea</taxon>
        <taxon>Thermoproteota</taxon>
        <taxon>environmental samples</taxon>
    </lineage>
</organism>
<keyword evidence="1" id="KW-0812">Transmembrane</keyword>
<dbReference type="FunFam" id="1.20.1450.10:FF:000002">
    <property type="entry name" value="Ammonia monooxygenase subunit A"/>
    <property type="match status" value="1"/>
</dbReference>
<dbReference type="Pfam" id="PF12942">
    <property type="entry name" value="Archaeal_AmoA"/>
    <property type="match status" value="1"/>
</dbReference>
<evidence type="ECO:0000256" key="1">
    <source>
        <dbReference type="SAM" id="Phobius"/>
    </source>
</evidence>
<dbReference type="EMBL" id="AJ627422">
    <property type="protein sequence ID" value="CAF28771.1"/>
    <property type="molecule type" value="Genomic_DNA"/>
</dbReference>
<sequence>MVMVWLRRTTHYLFIVVVAVNSTLLTINAGDYIFYTDWAWTSFVVFSVSQSTMLVVGAIYYMLFTGVPGTATYYATIMTIYTWVAKGAWFALGYPYDFIVTPVWIPSAMLLDLTYWATRRNKHAAIIIGGTLVGLSLPIFNMINLLLVRDPLEMAFKYPRPTLPPYMTPIEPQVGKFYNSPVALGSGAGAVLSVPIAALGAKLNTWTYRWMAAWSKWD</sequence>
<name>Q701V3_9CREN</name>
<feature type="transmembrane region" description="Helical" evidence="1">
    <location>
        <begin position="124"/>
        <end position="147"/>
    </location>
</feature>
<feature type="transmembrane region" description="Helical" evidence="1">
    <location>
        <begin position="12"/>
        <end position="34"/>
    </location>
</feature>
<evidence type="ECO:0000313" key="2">
    <source>
        <dbReference type="EMBL" id="CAF28771.1"/>
    </source>
</evidence>
<dbReference type="Gene3D" id="1.20.1450.10">
    <property type="entry name" value="Ammonia/particulate methane monooxygenase, subunit A"/>
    <property type="match status" value="1"/>
</dbReference>
<feature type="transmembrane region" description="Helical" evidence="1">
    <location>
        <begin position="98"/>
        <end position="117"/>
    </location>
</feature>
<reference evidence="2" key="1">
    <citation type="journal article" date="2005" name="Environ. Microbiol.">
        <title>Novel genes for nitrite reductase and Amo-related proteins indicate a role of uncultivated mesophilic crenarchaeota in nitrogen cycling.</title>
        <authorList>
            <person name="Treusch A.H."/>
            <person name="Leininger S."/>
            <person name="Kletzin A."/>
            <person name="Schuster S.C."/>
            <person name="Klenk H.-P."/>
            <person name="Schleper C."/>
        </authorList>
    </citation>
    <scope>NUCLEOTIDE SEQUENCE</scope>
</reference>